<dbReference type="Proteomes" id="UP000187209">
    <property type="component" value="Unassembled WGS sequence"/>
</dbReference>
<protein>
    <submittedName>
        <fullName evidence="2">Uncharacterized protein</fullName>
    </submittedName>
</protein>
<reference evidence="2 3" key="1">
    <citation type="submission" date="2016-11" db="EMBL/GenBank/DDBJ databases">
        <title>The macronuclear genome of Stentor coeruleus: a giant cell with tiny introns.</title>
        <authorList>
            <person name="Slabodnick M."/>
            <person name="Ruby J.G."/>
            <person name="Reiff S.B."/>
            <person name="Swart E.C."/>
            <person name="Gosai S."/>
            <person name="Prabakaran S."/>
            <person name="Witkowska E."/>
            <person name="Larue G.E."/>
            <person name="Fisher S."/>
            <person name="Freeman R.M."/>
            <person name="Gunawardena J."/>
            <person name="Chu W."/>
            <person name="Stover N.A."/>
            <person name="Gregory B.D."/>
            <person name="Nowacki M."/>
            <person name="Derisi J."/>
            <person name="Roy S.W."/>
            <person name="Marshall W.F."/>
            <person name="Sood P."/>
        </authorList>
    </citation>
    <scope>NUCLEOTIDE SEQUENCE [LARGE SCALE GENOMIC DNA]</scope>
    <source>
        <strain evidence="2">WM001</strain>
    </source>
</reference>
<sequence>MLDSPVFSRNFQICSFSWSLIILGVLIFSLVRNSLLVWNCMILIQQILTWMLFGFYFYLKYSKKDQPDSLKRLKYIFLTICGPYLLAASLTGFVKKQKMHEDLYALTFITWWVMFSVSIYCFFKLTLDIALYYHKKKKAQHYEMMEAPSSPLLK</sequence>
<dbReference type="EMBL" id="MPUH01001145">
    <property type="protein sequence ID" value="OMJ69909.1"/>
    <property type="molecule type" value="Genomic_DNA"/>
</dbReference>
<gene>
    <name evidence="2" type="ORF">SteCoe_32257</name>
</gene>
<proteinExistence type="predicted"/>
<keyword evidence="1" id="KW-0812">Transmembrane</keyword>
<evidence type="ECO:0000313" key="3">
    <source>
        <dbReference type="Proteomes" id="UP000187209"/>
    </source>
</evidence>
<keyword evidence="3" id="KW-1185">Reference proteome</keyword>
<feature type="transmembrane region" description="Helical" evidence="1">
    <location>
        <begin position="12"/>
        <end position="30"/>
    </location>
</feature>
<dbReference type="AlphaFoldDB" id="A0A1R2AZG6"/>
<evidence type="ECO:0000313" key="2">
    <source>
        <dbReference type="EMBL" id="OMJ69909.1"/>
    </source>
</evidence>
<feature type="transmembrane region" description="Helical" evidence="1">
    <location>
        <begin position="75"/>
        <end position="94"/>
    </location>
</feature>
<feature type="transmembrane region" description="Helical" evidence="1">
    <location>
        <begin position="109"/>
        <end position="133"/>
    </location>
</feature>
<feature type="transmembrane region" description="Helical" evidence="1">
    <location>
        <begin position="36"/>
        <end position="59"/>
    </location>
</feature>
<keyword evidence="1" id="KW-1133">Transmembrane helix</keyword>
<organism evidence="2 3">
    <name type="scientific">Stentor coeruleus</name>
    <dbReference type="NCBI Taxonomy" id="5963"/>
    <lineage>
        <taxon>Eukaryota</taxon>
        <taxon>Sar</taxon>
        <taxon>Alveolata</taxon>
        <taxon>Ciliophora</taxon>
        <taxon>Postciliodesmatophora</taxon>
        <taxon>Heterotrichea</taxon>
        <taxon>Heterotrichida</taxon>
        <taxon>Stentoridae</taxon>
        <taxon>Stentor</taxon>
    </lineage>
</organism>
<name>A0A1R2AZG6_9CILI</name>
<keyword evidence="1" id="KW-0472">Membrane</keyword>
<evidence type="ECO:0000256" key="1">
    <source>
        <dbReference type="SAM" id="Phobius"/>
    </source>
</evidence>
<comment type="caution">
    <text evidence="2">The sequence shown here is derived from an EMBL/GenBank/DDBJ whole genome shotgun (WGS) entry which is preliminary data.</text>
</comment>
<accession>A0A1R2AZG6</accession>